<evidence type="ECO:0000313" key="2">
    <source>
        <dbReference type="EMBL" id="CAI9585456.1"/>
    </source>
</evidence>
<protein>
    <recommendedName>
        <fullName evidence="4">ATP synthase F0 subunit 8</fullName>
    </recommendedName>
</protein>
<keyword evidence="1" id="KW-0812">Transmembrane</keyword>
<name>A0ABN9ENR4_9NEOB</name>
<feature type="transmembrane region" description="Helical" evidence="1">
    <location>
        <begin position="18"/>
        <end position="38"/>
    </location>
</feature>
<dbReference type="Proteomes" id="UP001162483">
    <property type="component" value="Unassembled WGS sequence"/>
</dbReference>
<keyword evidence="3" id="KW-1185">Reference proteome</keyword>
<dbReference type="EMBL" id="CATNWA010015649">
    <property type="protein sequence ID" value="CAI9585456.1"/>
    <property type="molecule type" value="Genomic_DNA"/>
</dbReference>
<feature type="non-terminal residue" evidence="2">
    <location>
        <position position="64"/>
    </location>
</feature>
<gene>
    <name evidence="2" type="ORF">SPARVUS_LOCUS10177498</name>
</gene>
<accession>A0ABN9ENR4</accession>
<evidence type="ECO:0000256" key="1">
    <source>
        <dbReference type="SAM" id="Phobius"/>
    </source>
</evidence>
<organism evidence="2 3">
    <name type="scientific">Staurois parvus</name>
    <dbReference type="NCBI Taxonomy" id="386267"/>
    <lineage>
        <taxon>Eukaryota</taxon>
        <taxon>Metazoa</taxon>
        <taxon>Chordata</taxon>
        <taxon>Craniata</taxon>
        <taxon>Vertebrata</taxon>
        <taxon>Euteleostomi</taxon>
        <taxon>Amphibia</taxon>
        <taxon>Batrachia</taxon>
        <taxon>Anura</taxon>
        <taxon>Neobatrachia</taxon>
        <taxon>Ranoidea</taxon>
        <taxon>Ranidae</taxon>
        <taxon>Staurois</taxon>
    </lineage>
</organism>
<proteinExistence type="predicted"/>
<evidence type="ECO:0008006" key="4">
    <source>
        <dbReference type="Google" id="ProtNLM"/>
    </source>
</evidence>
<keyword evidence="1" id="KW-1133">Transmembrane helix</keyword>
<reference evidence="2" key="1">
    <citation type="submission" date="2023-05" db="EMBL/GenBank/DDBJ databases">
        <authorList>
            <person name="Stuckert A."/>
        </authorList>
    </citation>
    <scope>NUCLEOTIDE SEQUENCE</scope>
</reference>
<comment type="caution">
    <text evidence="2">The sequence shown here is derived from an EMBL/GenBank/DDBJ whole genome shotgun (WGS) entry which is preliminary data.</text>
</comment>
<keyword evidence="1" id="KW-0472">Membrane</keyword>
<sequence length="64" mass="7255">MRGDQRVNSMLGVFYQEAVSVCFTVSTLLWMVVLFTAIQSSVPELTGRRIASKQNIGRYPEMQN</sequence>
<evidence type="ECO:0000313" key="3">
    <source>
        <dbReference type="Proteomes" id="UP001162483"/>
    </source>
</evidence>